<dbReference type="RefSeq" id="WP_112665611.1">
    <property type="nucleotide sequence ID" value="NZ_QKVO01000010.1"/>
</dbReference>
<sequence length="239" mass="26432">MYVAKIGLPILCIGLGGGMTLGATKQSSNPIEGTSPQTNLLETTTLEQGTENVHTTAQAPETIQETLSISTNEQPSQDIPTVLTQPQHEVTVPAITKGTEGNCEIVTDFQSVISALSLGDSYVAITCDIKGIDSENDELLKEKWEGKLIGLFSKDLFEEDGKRLTKGYKLDIKTKTDYQDEADAEELYKTIFQSDSFSSSDHQIIGRWDDGNDRYDDKLVDFIKMEGLEVQKNIYFVHI</sequence>
<keyword evidence="2" id="KW-1185">Reference proteome</keyword>
<dbReference type="OrthoDB" id="9852846at2"/>
<dbReference type="EMBL" id="QKVO01000010">
    <property type="protein sequence ID" value="RAO94939.1"/>
    <property type="molecule type" value="Genomic_DNA"/>
</dbReference>
<name>A0A328PV13_9MOLU</name>
<comment type="caution">
    <text evidence="1">The sequence shown here is derived from an EMBL/GenBank/DDBJ whole genome shotgun (WGS) entry which is preliminary data.</text>
</comment>
<gene>
    <name evidence="1" type="ORF">DNK47_02405</name>
</gene>
<dbReference type="AlphaFoldDB" id="A0A328PV13"/>
<reference evidence="2" key="1">
    <citation type="submission" date="2018-06" db="EMBL/GenBank/DDBJ databases">
        <authorList>
            <person name="Martinez Ocampo F."/>
            <person name="Quiroz Castaneda R.E."/>
            <person name="Rojas Lopez X."/>
        </authorList>
    </citation>
    <scope>NUCLEOTIDE SEQUENCE [LARGE SCALE GENOMIC DNA]</scope>
    <source>
        <strain evidence="2">INIFAP02</strain>
    </source>
</reference>
<organism evidence="1 2">
    <name type="scientific">Mycoplasma wenyonii</name>
    <dbReference type="NCBI Taxonomy" id="65123"/>
    <lineage>
        <taxon>Bacteria</taxon>
        <taxon>Bacillati</taxon>
        <taxon>Mycoplasmatota</taxon>
        <taxon>Mollicutes</taxon>
        <taxon>Mycoplasmataceae</taxon>
        <taxon>Mycoplasma</taxon>
    </lineage>
</organism>
<protein>
    <submittedName>
        <fullName evidence="1">Uncharacterized protein</fullName>
    </submittedName>
</protein>
<proteinExistence type="predicted"/>
<evidence type="ECO:0000313" key="1">
    <source>
        <dbReference type="EMBL" id="RAO94939.1"/>
    </source>
</evidence>
<dbReference type="Proteomes" id="UP000249762">
    <property type="component" value="Unassembled WGS sequence"/>
</dbReference>
<accession>A0A328PV13</accession>
<evidence type="ECO:0000313" key="2">
    <source>
        <dbReference type="Proteomes" id="UP000249762"/>
    </source>
</evidence>